<proteinExistence type="predicted"/>
<accession>A0A0F9XAN1</accession>
<evidence type="ECO:0000313" key="1">
    <source>
        <dbReference type="EMBL" id="KKN88723.1"/>
    </source>
</evidence>
<organism evidence="1">
    <name type="scientific">marine sediment metagenome</name>
    <dbReference type="NCBI Taxonomy" id="412755"/>
    <lineage>
        <taxon>unclassified sequences</taxon>
        <taxon>metagenomes</taxon>
        <taxon>ecological metagenomes</taxon>
    </lineage>
</organism>
<sequence>MKNSTKYKIVQWVERLIGYKPDPIIIQDKERREIQVIKYSFSLHEYNLLGFNLTKKMTVGIVEELIKNNELLVITTRKHSEDTVVATALLFCIKPIKQWKESD</sequence>
<dbReference type="AlphaFoldDB" id="A0A0F9XAN1"/>
<name>A0A0F9XAN1_9ZZZZ</name>
<gene>
    <name evidence="1" type="ORF">LCGC14_0246140</name>
</gene>
<protein>
    <submittedName>
        <fullName evidence="1">Uncharacterized protein</fullName>
    </submittedName>
</protein>
<reference evidence="1" key="1">
    <citation type="journal article" date="2015" name="Nature">
        <title>Complex archaea that bridge the gap between prokaryotes and eukaryotes.</title>
        <authorList>
            <person name="Spang A."/>
            <person name="Saw J.H."/>
            <person name="Jorgensen S.L."/>
            <person name="Zaremba-Niedzwiedzka K."/>
            <person name="Martijn J."/>
            <person name="Lind A.E."/>
            <person name="van Eijk R."/>
            <person name="Schleper C."/>
            <person name="Guy L."/>
            <person name="Ettema T.J."/>
        </authorList>
    </citation>
    <scope>NUCLEOTIDE SEQUENCE</scope>
</reference>
<dbReference type="EMBL" id="LAZR01000126">
    <property type="protein sequence ID" value="KKN88723.1"/>
    <property type="molecule type" value="Genomic_DNA"/>
</dbReference>
<comment type="caution">
    <text evidence="1">The sequence shown here is derived from an EMBL/GenBank/DDBJ whole genome shotgun (WGS) entry which is preliminary data.</text>
</comment>